<keyword evidence="3" id="KW-1185">Reference proteome</keyword>
<feature type="region of interest" description="Disordered" evidence="1">
    <location>
        <begin position="1"/>
        <end position="129"/>
    </location>
</feature>
<feature type="compositionally biased region" description="Low complexity" evidence="1">
    <location>
        <begin position="57"/>
        <end position="86"/>
    </location>
</feature>
<gene>
    <name evidence="2" type="ORF">NKR23_g4385</name>
</gene>
<feature type="compositionally biased region" description="Basic and acidic residues" evidence="1">
    <location>
        <begin position="1"/>
        <end position="14"/>
    </location>
</feature>
<evidence type="ECO:0000256" key="1">
    <source>
        <dbReference type="SAM" id="MobiDB-lite"/>
    </source>
</evidence>
<organism evidence="2 3">
    <name type="scientific">Pleurostoma richardsiae</name>
    <dbReference type="NCBI Taxonomy" id="41990"/>
    <lineage>
        <taxon>Eukaryota</taxon>
        <taxon>Fungi</taxon>
        <taxon>Dikarya</taxon>
        <taxon>Ascomycota</taxon>
        <taxon>Pezizomycotina</taxon>
        <taxon>Sordariomycetes</taxon>
        <taxon>Sordariomycetidae</taxon>
        <taxon>Calosphaeriales</taxon>
        <taxon>Pleurostomataceae</taxon>
        <taxon>Pleurostoma</taxon>
    </lineage>
</organism>
<reference evidence="2" key="1">
    <citation type="submission" date="2022-07" db="EMBL/GenBank/DDBJ databases">
        <title>Fungi with potential for degradation of polypropylene.</title>
        <authorList>
            <person name="Gostincar C."/>
        </authorList>
    </citation>
    <scope>NUCLEOTIDE SEQUENCE</scope>
    <source>
        <strain evidence="2">EXF-13308</strain>
    </source>
</reference>
<comment type="caution">
    <text evidence="2">The sequence shown here is derived from an EMBL/GenBank/DDBJ whole genome shotgun (WGS) entry which is preliminary data.</text>
</comment>
<evidence type="ECO:0000313" key="3">
    <source>
        <dbReference type="Proteomes" id="UP001174694"/>
    </source>
</evidence>
<proteinExistence type="predicted"/>
<dbReference type="AlphaFoldDB" id="A0AA38VVF1"/>
<feature type="compositionally biased region" description="Polar residues" evidence="1">
    <location>
        <begin position="16"/>
        <end position="31"/>
    </location>
</feature>
<dbReference type="Proteomes" id="UP001174694">
    <property type="component" value="Unassembled WGS sequence"/>
</dbReference>
<accession>A0AA38VVF1</accession>
<name>A0AA38VVF1_9PEZI</name>
<protein>
    <submittedName>
        <fullName evidence="2">Uncharacterized protein</fullName>
    </submittedName>
</protein>
<evidence type="ECO:0000313" key="2">
    <source>
        <dbReference type="EMBL" id="KAJ9149418.1"/>
    </source>
</evidence>
<dbReference type="EMBL" id="JANBVO010000010">
    <property type="protein sequence ID" value="KAJ9149418.1"/>
    <property type="molecule type" value="Genomic_DNA"/>
</dbReference>
<sequence>MDKLKKIIHPDPHPSKLSTTDEPSSSATRPSAETMAQLGSEPNVTGGDRPAPREADAFGQQQGGDYAAAGGDAPQQQQQQPAAAGGELIEEGKVMAEEANNFPGTNPHPAHSALGTGTGDRGLMMPGRG</sequence>